<evidence type="ECO:0000313" key="2">
    <source>
        <dbReference type="Proteomes" id="UP001497744"/>
    </source>
</evidence>
<keyword evidence="2" id="KW-1185">Reference proteome</keyword>
<sequence length="347" mass="35559">MLSRRVLHGACIVGEAVGRGAVVRHVHRIFFSPRLVAPGGGGTRRFLDVAVLAQRGGRAVGGEVDAEGVDAGAGCASPVSGGTQFHIDVTAMVFGRLKVVGFRARVVGTFVERAALGRVLVVGNTSLTAPITGVAYSGLSGLGSIGENCFDDLLDVRDRVALVDVSAVDAACGGEGRRVRDVDAERRARYGVAVDFHVKQERALARDAVPDVESLAVDHADVPEEVVFQRVGDGVVGQAVILAGRSGAQKVALVGLVVDEDRGAEVGVFGVLEVESDDASGDATVLADDELEPLAAFSAVDAVSLEVGGGGLCDDVPGLVPDWVRGRGVGGPGLDHAARHGAGTPRL</sequence>
<accession>A0AAV4LSR4</accession>
<dbReference type="AlphaFoldDB" id="A0AAV4LSR4"/>
<dbReference type="Proteomes" id="UP001497744">
    <property type="component" value="Unassembled WGS sequence"/>
</dbReference>
<name>A0AAV4LSR4_BABCB</name>
<comment type="caution">
    <text evidence="1">The sequence shown here is derived from an EMBL/GenBank/DDBJ whole genome shotgun (WGS) entry which is preliminary data.</text>
</comment>
<dbReference type="GeneID" id="94194148"/>
<proteinExistence type="predicted"/>
<reference evidence="1 2" key="1">
    <citation type="submission" date="2021-06" db="EMBL/GenBank/DDBJ databases">
        <title>Genome sequence of Babesia caballi.</title>
        <authorList>
            <person name="Yamagishi J."/>
            <person name="Kidaka T."/>
            <person name="Ochi A."/>
        </authorList>
    </citation>
    <scope>NUCLEOTIDE SEQUENCE [LARGE SCALE GENOMIC DNA]</scope>
    <source>
        <strain evidence="1">USDA-D6B2</strain>
    </source>
</reference>
<evidence type="ECO:0000313" key="1">
    <source>
        <dbReference type="EMBL" id="GIX62667.1"/>
    </source>
</evidence>
<gene>
    <name evidence="1" type="ORF">BcabD6B2_21020</name>
</gene>
<organism evidence="1 2">
    <name type="scientific">Babesia caballi</name>
    <dbReference type="NCBI Taxonomy" id="5871"/>
    <lineage>
        <taxon>Eukaryota</taxon>
        <taxon>Sar</taxon>
        <taxon>Alveolata</taxon>
        <taxon>Apicomplexa</taxon>
        <taxon>Aconoidasida</taxon>
        <taxon>Piroplasmida</taxon>
        <taxon>Babesiidae</taxon>
        <taxon>Babesia</taxon>
    </lineage>
</organism>
<dbReference type="EMBL" id="BPLF01000002">
    <property type="protein sequence ID" value="GIX62667.1"/>
    <property type="molecule type" value="Genomic_DNA"/>
</dbReference>
<protein>
    <submittedName>
        <fullName evidence="1">Bifunctional aldolase/short-chain dehydrogenase</fullName>
    </submittedName>
</protein>
<dbReference type="RefSeq" id="XP_067714736.1">
    <property type="nucleotide sequence ID" value="XM_067858635.1"/>
</dbReference>